<dbReference type="HOGENOM" id="CLU_1174302_0_0_6"/>
<dbReference type="Proteomes" id="UP000199211">
    <property type="component" value="Unassembled WGS sequence"/>
</dbReference>
<name>W5YVV8_9GAMM</name>
<dbReference type="KEGG" id="msr:AU15_14730"/>
<gene>
    <name evidence="1" type="ORF">AU15_14730</name>
    <name evidence="2" type="ORF">SAMN04487868_1046</name>
</gene>
<dbReference type="RefSeq" id="WP_228301247.1">
    <property type="nucleotide sequence ID" value="NZ_DCAM01000030.1"/>
</dbReference>
<evidence type="ECO:0008006" key="5">
    <source>
        <dbReference type="Google" id="ProtNLM"/>
    </source>
</evidence>
<evidence type="ECO:0000313" key="1">
    <source>
        <dbReference type="EMBL" id="AHI33256.1"/>
    </source>
</evidence>
<dbReference type="Proteomes" id="UP000035081">
    <property type="component" value="Chromosome"/>
</dbReference>
<accession>A0A1I4IMI1</accession>
<keyword evidence="4" id="KW-1185">Reference proteome</keyword>
<organism evidence="1 3">
    <name type="scientific">Marinobacter salarius</name>
    <dbReference type="NCBI Taxonomy" id="1420917"/>
    <lineage>
        <taxon>Bacteria</taxon>
        <taxon>Pseudomonadati</taxon>
        <taxon>Pseudomonadota</taxon>
        <taxon>Gammaproteobacteria</taxon>
        <taxon>Pseudomonadales</taxon>
        <taxon>Marinobacteraceae</taxon>
        <taxon>Marinobacter</taxon>
    </lineage>
</organism>
<accession>W5YVV8</accession>
<dbReference type="EMBL" id="FOTV01000004">
    <property type="protein sequence ID" value="SFL55011.1"/>
    <property type="molecule type" value="Genomic_DNA"/>
</dbReference>
<reference evidence="2 4" key="2">
    <citation type="submission" date="2016-10" db="EMBL/GenBank/DDBJ databases">
        <authorList>
            <person name="Varghese N."/>
            <person name="Submissions S."/>
        </authorList>
    </citation>
    <scope>NUCLEOTIDE SEQUENCE [LARGE SCALE GENOMIC DNA]</scope>
    <source>
        <strain evidence="2 4">DSM 26291</strain>
    </source>
</reference>
<evidence type="ECO:0000313" key="3">
    <source>
        <dbReference type="Proteomes" id="UP000035081"/>
    </source>
</evidence>
<evidence type="ECO:0000313" key="2">
    <source>
        <dbReference type="EMBL" id="SFL55011.1"/>
    </source>
</evidence>
<reference evidence="1 3" key="1">
    <citation type="journal article" date="2014" name="Genome Announc.">
        <title>Draft Genome Sequences of Marinobacter similis A3d10T and Marinobacter salarius R9SW1T.</title>
        <authorList>
            <person name="Ivanova E.P."/>
            <person name="Ng H.J."/>
            <person name="Webb H.K."/>
            <person name="Feng G."/>
            <person name="Oshima K."/>
            <person name="Hattori M."/>
            <person name="Ohkuma M."/>
            <person name="Sergeev A.F."/>
            <person name="Mikhailov V.V."/>
            <person name="Crawford R.J."/>
            <person name="Sawabe T."/>
        </authorList>
    </citation>
    <scope>NUCLEOTIDE SEQUENCE [LARGE SCALE GENOMIC DNA]</scope>
    <source>
        <strain evidence="3">A3d10 and R9SW1</strain>
        <strain evidence="1">R9SW1</strain>
    </source>
</reference>
<dbReference type="AlphaFoldDB" id="W5YVV8"/>
<proteinExistence type="predicted"/>
<dbReference type="PROSITE" id="PS51257">
    <property type="entry name" value="PROKAR_LIPOPROTEIN"/>
    <property type="match status" value="1"/>
</dbReference>
<dbReference type="EMBL" id="CP007152">
    <property type="protein sequence ID" value="AHI33256.1"/>
    <property type="molecule type" value="Genomic_DNA"/>
</dbReference>
<protein>
    <recommendedName>
        <fullName evidence="5">Lipoprotein</fullName>
    </recommendedName>
</protein>
<sequence length="236" mass="25812">MKLSTIVLLVFVFAGCTTSVKMGDRPANKIEIVDVKNYSLGEPATAYVGDPIVVRKSYKAVVKKDLYRANNDFVLEGGIGSVAIYLDGSAGNTYRIAGTNEKGNPALAIPNSTLMFGVNENGQWDQTVMSPSFWSSPVGSGSGYDLLPEDTTFSPVESTTPVSEAGYLNHELVFTGQGANGINLLYREYTFENMARSAYTQELVYPLDTDEIRFRNYQIDMVSVSSSEIKYIVNSD</sequence>
<evidence type="ECO:0000313" key="4">
    <source>
        <dbReference type="Proteomes" id="UP000199211"/>
    </source>
</evidence>